<evidence type="ECO:0000256" key="2">
    <source>
        <dbReference type="ARBA" id="ARBA00022729"/>
    </source>
</evidence>
<dbReference type="GO" id="GO:0016020">
    <property type="term" value="C:membrane"/>
    <property type="evidence" value="ECO:0007669"/>
    <property type="project" value="InterPro"/>
</dbReference>
<dbReference type="PANTHER" id="PTHR35936:SF38">
    <property type="entry name" value="GLUTAMINE-BINDING PERIPLASMIC PROTEIN"/>
    <property type="match status" value="1"/>
</dbReference>
<comment type="similarity">
    <text evidence="1">Belongs to the bacterial solute-binding protein 3 family.</text>
</comment>
<feature type="domain" description="Solute-binding protein family 3/N-terminal" evidence="4">
    <location>
        <begin position="32"/>
        <end position="255"/>
    </location>
</feature>
<name>E8LL97_SUCHY</name>
<evidence type="ECO:0000313" key="6">
    <source>
        <dbReference type="EMBL" id="EFY06706.1"/>
    </source>
</evidence>
<keyword evidence="7" id="KW-1185">Reference proteome</keyword>
<dbReference type="HOGENOM" id="CLU_019602_18_2_6"/>
<dbReference type="Pfam" id="PF00497">
    <property type="entry name" value="SBP_bac_3"/>
    <property type="match status" value="1"/>
</dbReference>
<dbReference type="Proteomes" id="UP000018458">
    <property type="component" value="Unassembled WGS sequence"/>
</dbReference>
<dbReference type="SMART" id="SM00062">
    <property type="entry name" value="PBPb"/>
    <property type="match status" value="1"/>
</dbReference>
<dbReference type="GO" id="GO:0015276">
    <property type="term" value="F:ligand-gated monoatomic ion channel activity"/>
    <property type="evidence" value="ECO:0007669"/>
    <property type="project" value="InterPro"/>
</dbReference>
<dbReference type="InterPro" id="IPR001320">
    <property type="entry name" value="Iontro_rcpt_C"/>
</dbReference>
<evidence type="ECO:0000256" key="3">
    <source>
        <dbReference type="SAM" id="SignalP"/>
    </source>
</evidence>
<evidence type="ECO:0000259" key="5">
    <source>
        <dbReference type="SMART" id="SM00079"/>
    </source>
</evidence>
<keyword evidence="2 3" id="KW-0732">Signal</keyword>
<dbReference type="SMART" id="SM00079">
    <property type="entry name" value="PBPe"/>
    <property type="match status" value="1"/>
</dbReference>
<dbReference type="EMBL" id="AEVO01000087">
    <property type="protein sequence ID" value="EFY06706.1"/>
    <property type="molecule type" value="Genomic_DNA"/>
</dbReference>
<accession>E8LL97</accession>
<dbReference type="AlphaFoldDB" id="E8LL97"/>
<feature type="signal peptide" evidence="3">
    <location>
        <begin position="1"/>
        <end position="28"/>
    </location>
</feature>
<sequence length="256" mass="28182">MRINPMFCLKQKILCGIAALCTVLSVQAEDKIMRVGAEPAYAPFEFIDEETKELTGFDIELIKAIAEVEGYEIEISTMPFDALIPALLTNNVDVILSAITITEERKKRVAFSVPYYDSGLTILINEKDKDKVKSVKDLEGQKICVQIGTTGANYASTQIKDAVVSQFNTAPESYLELKAGGCVAAINDRPVNDYYLATNKSEGIISLPGTLSSESYGIAMRKTDEDMVKAVNDGYQKLKENGTLDKIYSKWFGSSK</sequence>
<dbReference type="STRING" id="762983.HMPREF9444_01517"/>
<dbReference type="PANTHER" id="PTHR35936">
    <property type="entry name" value="MEMBRANE-BOUND LYTIC MUREIN TRANSGLYCOSYLASE F"/>
    <property type="match status" value="1"/>
</dbReference>
<feature type="chain" id="PRO_5003227150" evidence="3">
    <location>
        <begin position="29"/>
        <end position="256"/>
    </location>
</feature>
<reference evidence="6 7" key="1">
    <citation type="submission" date="2011-01" db="EMBL/GenBank/DDBJ databases">
        <authorList>
            <person name="Weinstock G."/>
            <person name="Sodergren E."/>
            <person name="Clifton S."/>
            <person name="Fulton L."/>
            <person name="Fulton B."/>
            <person name="Courtney L."/>
            <person name="Fronick C."/>
            <person name="Harrison M."/>
            <person name="Strong C."/>
            <person name="Farmer C."/>
            <person name="Delahaunty K."/>
            <person name="Markovic C."/>
            <person name="Hall O."/>
            <person name="Minx P."/>
            <person name="Tomlinson C."/>
            <person name="Mitreva M."/>
            <person name="Hou S."/>
            <person name="Chen J."/>
            <person name="Wollam A."/>
            <person name="Pepin K.H."/>
            <person name="Johnson M."/>
            <person name="Bhonagiri V."/>
            <person name="Zhang X."/>
            <person name="Suruliraj S."/>
            <person name="Warren W."/>
            <person name="Chinwalla A."/>
            <person name="Mardis E.R."/>
            <person name="Wilson R.K."/>
        </authorList>
    </citation>
    <scope>NUCLEOTIDE SEQUENCE [LARGE SCALE GENOMIC DNA]</scope>
    <source>
        <strain evidence="7">DSM 22608 / JCM 16073 / KCTC 15190 / YIT 12066</strain>
    </source>
</reference>
<proteinExistence type="inferred from homology"/>
<evidence type="ECO:0000259" key="4">
    <source>
        <dbReference type="SMART" id="SM00062"/>
    </source>
</evidence>
<organism evidence="6 7">
    <name type="scientific">Succinatimonas hippei (strain DSM 22608 / JCM 16073 / KCTC 15190 / YIT 12066)</name>
    <dbReference type="NCBI Taxonomy" id="762983"/>
    <lineage>
        <taxon>Bacteria</taxon>
        <taxon>Pseudomonadati</taxon>
        <taxon>Pseudomonadota</taxon>
        <taxon>Gammaproteobacteria</taxon>
        <taxon>Aeromonadales</taxon>
        <taxon>Succinivibrionaceae</taxon>
        <taxon>Succinatimonas</taxon>
    </lineage>
</organism>
<feature type="domain" description="Ionotropic glutamate receptor C-terminal" evidence="5">
    <location>
        <begin position="32"/>
        <end position="254"/>
    </location>
</feature>
<dbReference type="InterPro" id="IPR001638">
    <property type="entry name" value="Solute-binding_3/MltF_N"/>
</dbReference>
<evidence type="ECO:0000313" key="7">
    <source>
        <dbReference type="Proteomes" id="UP000018458"/>
    </source>
</evidence>
<protein>
    <submittedName>
        <fullName evidence="6">ABC transporter, substrate-binding protein, family 3</fullName>
    </submittedName>
</protein>
<evidence type="ECO:0000256" key="1">
    <source>
        <dbReference type="ARBA" id="ARBA00010333"/>
    </source>
</evidence>
<dbReference type="CDD" id="cd13624">
    <property type="entry name" value="PBP2_Arg_Lys_His"/>
    <property type="match status" value="1"/>
</dbReference>
<dbReference type="SUPFAM" id="SSF53850">
    <property type="entry name" value="Periplasmic binding protein-like II"/>
    <property type="match status" value="1"/>
</dbReference>
<dbReference type="eggNOG" id="COG0834">
    <property type="taxonomic scope" value="Bacteria"/>
</dbReference>
<dbReference type="Gene3D" id="3.40.190.10">
    <property type="entry name" value="Periplasmic binding protein-like II"/>
    <property type="match status" value="2"/>
</dbReference>
<comment type="caution">
    <text evidence="6">The sequence shown here is derived from an EMBL/GenBank/DDBJ whole genome shotgun (WGS) entry which is preliminary data.</text>
</comment>
<gene>
    <name evidence="6" type="ORF">HMPREF9444_01517</name>
</gene>